<keyword evidence="2" id="KW-0378">Hydrolase</keyword>
<feature type="domain" description="PDZ" evidence="4">
    <location>
        <begin position="278"/>
        <end position="357"/>
    </location>
</feature>
<dbReference type="RefSeq" id="WP_089272623.1">
    <property type="nucleotide sequence ID" value="NZ_FZOC01000002.1"/>
</dbReference>
<evidence type="ECO:0000256" key="2">
    <source>
        <dbReference type="ARBA" id="ARBA00022801"/>
    </source>
</evidence>
<dbReference type="Pfam" id="PF13365">
    <property type="entry name" value="Trypsin_2"/>
    <property type="match status" value="1"/>
</dbReference>
<dbReference type="Gene3D" id="2.40.10.120">
    <property type="match status" value="1"/>
</dbReference>
<dbReference type="InterPro" id="IPR036034">
    <property type="entry name" value="PDZ_sf"/>
</dbReference>
<feature type="signal peptide" evidence="3">
    <location>
        <begin position="1"/>
        <end position="24"/>
    </location>
</feature>
<dbReference type="SUPFAM" id="SSF50494">
    <property type="entry name" value="Trypsin-like serine proteases"/>
    <property type="match status" value="1"/>
</dbReference>
<dbReference type="PROSITE" id="PS51257">
    <property type="entry name" value="PROKAR_LIPOPROTEIN"/>
    <property type="match status" value="1"/>
</dbReference>
<reference evidence="5 6" key="1">
    <citation type="submission" date="2017-06" db="EMBL/GenBank/DDBJ databases">
        <authorList>
            <person name="Kim H.J."/>
            <person name="Triplett B.A."/>
        </authorList>
    </citation>
    <scope>NUCLEOTIDE SEQUENCE [LARGE SCALE GENOMIC DNA]</scope>
    <source>
        <strain evidence="5 6">DSM 13116</strain>
    </source>
</reference>
<dbReference type="GO" id="GO:0006508">
    <property type="term" value="P:proteolysis"/>
    <property type="evidence" value="ECO:0007669"/>
    <property type="project" value="UniProtKB-KW"/>
</dbReference>
<organism evidence="5 6">
    <name type="scientific">Humidesulfovibrio mexicanus</name>
    <dbReference type="NCBI Taxonomy" id="147047"/>
    <lineage>
        <taxon>Bacteria</taxon>
        <taxon>Pseudomonadati</taxon>
        <taxon>Thermodesulfobacteriota</taxon>
        <taxon>Desulfovibrionia</taxon>
        <taxon>Desulfovibrionales</taxon>
        <taxon>Desulfovibrionaceae</taxon>
        <taxon>Humidesulfovibrio</taxon>
    </lineage>
</organism>
<dbReference type="Gene3D" id="2.30.42.10">
    <property type="match status" value="2"/>
</dbReference>
<proteinExistence type="predicted"/>
<keyword evidence="3" id="KW-0732">Signal</keyword>
<keyword evidence="6" id="KW-1185">Reference proteome</keyword>
<dbReference type="EMBL" id="FZOC01000002">
    <property type="protein sequence ID" value="SNR76828.1"/>
    <property type="molecule type" value="Genomic_DNA"/>
</dbReference>
<gene>
    <name evidence="5" type="ORF">SAMN04488503_1143</name>
</gene>
<dbReference type="GO" id="GO:0004252">
    <property type="term" value="F:serine-type endopeptidase activity"/>
    <property type="evidence" value="ECO:0007669"/>
    <property type="project" value="InterPro"/>
</dbReference>
<evidence type="ECO:0000313" key="5">
    <source>
        <dbReference type="EMBL" id="SNR76828.1"/>
    </source>
</evidence>
<sequence length="478" mass="49687">MGAWRSLCAAGLALACLAPCPAAAQQAPAFSADQAPQPSQDDPRLTPVVRVVRQASPAVVSIVSARQTRPPFEAESLLQRFFGEAASQAPKAKTARNLGSGVVIDGAKGFVLTNAHVIAGATSITARLQDGREYSAALQGADQDMDLAVLRLELEPGAPPLPQARMGDSASLMPGETVVAIGNPYGLSHTVTTGVVSALERSVSTGQQTIAGLIQTDAAINPGNSGGPLLNLLGEVVGINAAVFAKGGGLGFAIPINKARDVLDELIATGRVAHIWLGLLGEDMGPDQAAYYALPRPGGMIVTDVFPGTPAEKAGILPGDALLALAGQKVRNKAQFLALLLGRPKGEPLDVLLSRADRQFQARMRPQVLDRQAGLGLMAWRWGLSPRTAEKPGIASPAPVLGGAAALAEPGVTVGTVRPNGPAARLGLKPGDVILRVGSRGTTTEADLLAAFYRYQMHNQLLLSVRRGEQTYTVRLRV</sequence>
<feature type="chain" id="PRO_5012579481" evidence="3">
    <location>
        <begin position="25"/>
        <end position="478"/>
    </location>
</feature>
<keyword evidence="1 5" id="KW-0645">Protease</keyword>
<dbReference type="InterPro" id="IPR051201">
    <property type="entry name" value="Chloro_Bact_Ser_Proteases"/>
</dbReference>
<evidence type="ECO:0000259" key="4">
    <source>
        <dbReference type="PROSITE" id="PS50106"/>
    </source>
</evidence>
<accession>A0A238Z1K1</accession>
<dbReference type="CDD" id="cd06779">
    <property type="entry name" value="cpPDZ_Deg_HtrA-like"/>
    <property type="match status" value="1"/>
</dbReference>
<dbReference type="Pfam" id="PF17820">
    <property type="entry name" value="PDZ_6"/>
    <property type="match status" value="1"/>
</dbReference>
<dbReference type="SMART" id="SM00228">
    <property type="entry name" value="PDZ"/>
    <property type="match status" value="2"/>
</dbReference>
<name>A0A238Z1K1_9BACT</name>
<dbReference type="InterPro" id="IPR041489">
    <property type="entry name" value="PDZ_6"/>
</dbReference>
<evidence type="ECO:0000256" key="3">
    <source>
        <dbReference type="SAM" id="SignalP"/>
    </source>
</evidence>
<dbReference type="Proteomes" id="UP000198324">
    <property type="component" value="Unassembled WGS sequence"/>
</dbReference>
<dbReference type="PRINTS" id="PR00834">
    <property type="entry name" value="PROTEASES2C"/>
</dbReference>
<evidence type="ECO:0000256" key="1">
    <source>
        <dbReference type="ARBA" id="ARBA00022670"/>
    </source>
</evidence>
<feature type="domain" description="PDZ" evidence="4">
    <location>
        <begin position="400"/>
        <end position="445"/>
    </location>
</feature>
<dbReference type="AlphaFoldDB" id="A0A238Z1K1"/>
<dbReference type="SUPFAM" id="SSF50156">
    <property type="entry name" value="PDZ domain-like"/>
    <property type="match status" value="2"/>
</dbReference>
<evidence type="ECO:0000313" key="6">
    <source>
        <dbReference type="Proteomes" id="UP000198324"/>
    </source>
</evidence>
<dbReference type="InterPro" id="IPR009003">
    <property type="entry name" value="Peptidase_S1_PA"/>
</dbReference>
<dbReference type="InterPro" id="IPR001940">
    <property type="entry name" value="Peptidase_S1C"/>
</dbReference>
<dbReference type="Pfam" id="PF13180">
    <property type="entry name" value="PDZ_2"/>
    <property type="match status" value="1"/>
</dbReference>
<dbReference type="PANTHER" id="PTHR43343:SF3">
    <property type="entry name" value="PROTEASE DO-LIKE 8, CHLOROPLASTIC"/>
    <property type="match status" value="1"/>
</dbReference>
<dbReference type="PROSITE" id="PS50106">
    <property type="entry name" value="PDZ"/>
    <property type="match status" value="2"/>
</dbReference>
<dbReference type="PANTHER" id="PTHR43343">
    <property type="entry name" value="PEPTIDASE S12"/>
    <property type="match status" value="1"/>
</dbReference>
<dbReference type="OrthoDB" id="9758917at2"/>
<dbReference type="InterPro" id="IPR001478">
    <property type="entry name" value="PDZ"/>
</dbReference>
<protein>
    <submittedName>
        <fullName evidence="5">Serine protease, S1-C subfamily, contains C-terminal PDZ domain</fullName>
    </submittedName>
</protein>